<protein>
    <submittedName>
        <fullName evidence="1">Uncharacterized protein</fullName>
    </submittedName>
</protein>
<evidence type="ECO:0000313" key="1">
    <source>
        <dbReference type="EMBL" id="GBB98503.1"/>
    </source>
</evidence>
<organism evidence="1 3">
    <name type="scientific">Rhizophagus clarus</name>
    <dbReference type="NCBI Taxonomy" id="94130"/>
    <lineage>
        <taxon>Eukaryota</taxon>
        <taxon>Fungi</taxon>
        <taxon>Fungi incertae sedis</taxon>
        <taxon>Mucoromycota</taxon>
        <taxon>Glomeromycotina</taxon>
        <taxon>Glomeromycetes</taxon>
        <taxon>Glomerales</taxon>
        <taxon>Glomeraceae</taxon>
        <taxon>Rhizophagus</taxon>
    </lineage>
</organism>
<dbReference type="EMBL" id="BEXD01002497">
    <property type="protein sequence ID" value="GBB98503.1"/>
    <property type="molecule type" value="Genomic_DNA"/>
</dbReference>
<proteinExistence type="predicted"/>
<evidence type="ECO:0000313" key="3">
    <source>
        <dbReference type="Proteomes" id="UP000247702"/>
    </source>
</evidence>
<evidence type="ECO:0000313" key="2">
    <source>
        <dbReference type="EMBL" id="GES97052.1"/>
    </source>
</evidence>
<reference evidence="1 3" key="1">
    <citation type="submission" date="2017-11" db="EMBL/GenBank/DDBJ databases">
        <title>The genome of Rhizophagus clarus HR1 reveals common genetic basis of auxotrophy among arbuscular mycorrhizal fungi.</title>
        <authorList>
            <person name="Kobayashi Y."/>
        </authorList>
    </citation>
    <scope>NUCLEOTIDE SEQUENCE [LARGE SCALE GENOMIC DNA]</scope>
    <source>
        <strain evidence="1 3">HR1</strain>
    </source>
</reference>
<gene>
    <name evidence="2" type="ORF">RCL2_002363900</name>
    <name evidence="1" type="ORF">RclHR1_32450002</name>
</gene>
<dbReference type="STRING" id="94130.A0A2Z6R8D2"/>
<sequence>MAESEYNTERSNPTDVEVNNFISREVVLKRILNQHISVIDFTKLSETSLEKLVEFSKKGFKILWSETDSSIIREKIKELDIITEGLKIPSRSRRNIASSLKLQFFS</sequence>
<dbReference type="Proteomes" id="UP000615446">
    <property type="component" value="Unassembled WGS sequence"/>
</dbReference>
<reference evidence="2" key="2">
    <citation type="submission" date="2019-10" db="EMBL/GenBank/DDBJ databases">
        <title>Conservation and host-specific expression of non-tandemly repeated heterogenous ribosome RNA gene in arbuscular mycorrhizal fungi.</title>
        <authorList>
            <person name="Maeda T."/>
            <person name="Kobayashi Y."/>
            <person name="Nakagawa T."/>
            <person name="Ezawa T."/>
            <person name="Yamaguchi K."/>
            <person name="Bino T."/>
            <person name="Nishimoto Y."/>
            <person name="Shigenobu S."/>
            <person name="Kawaguchi M."/>
        </authorList>
    </citation>
    <scope>NUCLEOTIDE SEQUENCE</scope>
    <source>
        <strain evidence="2">HR1</strain>
    </source>
</reference>
<name>A0A2Z6R8D2_9GLOM</name>
<dbReference type="AlphaFoldDB" id="A0A2Z6R8D2"/>
<keyword evidence="3" id="KW-1185">Reference proteome</keyword>
<dbReference type="EMBL" id="BLAL01000255">
    <property type="protein sequence ID" value="GES97052.1"/>
    <property type="molecule type" value="Genomic_DNA"/>
</dbReference>
<accession>A0A2Z6R8D2</accession>
<comment type="caution">
    <text evidence="1">The sequence shown here is derived from an EMBL/GenBank/DDBJ whole genome shotgun (WGS) entry which is preliminary data.</text>
</comment>
<dbReference type="Proteomes" id="UP000247702">
    <property type="component" value="Unassembled WGS sequence"/>
</dbReference>
<dbReference type="OrthoDB" id="2453021at2759"/>